<dbReference type="AlphaFoldDB" id="A0A8J2VP33"/>
<dbReference type="Proteomes" id="UP000628775">
    <property type="component" value="Unassembled WGS sequence"/>
</dbReference>
<protein>
    <submittedName>
        <fullName evidence="1">Uncharacterized protein</fullName>
    </submittedName>
</protein>
<proteinExistence type="predicted"/>
<reference evidence="1" key="1">
    <citation type="journal article" date="2014" name="Int. J. Syst. Evol. Microbiol.">
        <title>Complete genome sequence of Corynebacterium casei LMG S-19264T (=DSM 44701T), isolated from a smear-ripened cheese.</title>
        <authorList>
            <consortium name="US DOE Joint Genome Institute (JGI-PGF)"/>
            <person name="Walter F."/>
            <person name="Albersmeier A."/>
            <person name="Kalinowski J."/>
            <person name="Ruckert C."/>
        </authorList>
    </citation>
    <scope>NUCLEOTIDE SEQUENCE</scope>
    <source>
        <strain evidence="1">CGMCC 1.15371</strain>
    </source>
</reference>
<accession>A0A8J2VP33</accession>
<name>A0A8J2VP33_9BACL</name>
<sequence>MFPYMVTSLYFSHLRKPNDSTKDVRLRMGYTNNQLRMLLGYLDQLNGKENWARIISKRCPCRVR</sequence>
<evidence type="ECO:0000313" key="2">
    <source>
        <dbReference type="Proteomes" id="UP000628775"/>
    </source>
</evidence>
<comment type="caution">
    <text evidence="1">The sequence shown here is derived from an EMBL/GenBank/DDBJ whole genome shotgun (WGS) entry which is preliminary data.</text>
</comment>
<gene>
    <name evidence="1" type="ORF">GCM10011391_13470</name>
</gene>
<reference evidence="1" key="2">
    <citation type="submission" date="2020-09" db="EMBL/GenBank/DDBJ databases">
        <authorList>
            <person name="Sun Q."/>
            <person name="Zhou Y."/>
        </authorList>
    </citation>
    <scope>NUCLEOTIDE SEQUENCE</scope>
    <source>
        <strain evidence="1">CGMCC 1.15371</strain>
    </source>
</reference>
<keyword evidence="2" id="KW-1185">Reference proteome</keyword>
<dbReference type="EMBL" id="BMIR01000004">
    <property type="protein sequence ID" value="GGE35972.1"/>
    <property type="molecule type" value="Genomic_DNA"/>
</dbReference>
<evidence type="ECO:0000313" key="1">
    <source>
        <dbReference type="EMBL" id="GGE35972.1"/>
    </source>
</evidence>
<organism evidence="1 2">
    <name type="scientific">Pullulanibacillus camelliae</name>
    <dbReference type="NCBI Taxonomy" id="1707096"/>
    <lineage>
        <taxon>Bacteria</taxon>
        <taxon>Bacillati</taxon>
        <taxon>Bacillota</taxon>
        <taxon>Bacilli</taxon>
        <taxon>Bacillales</taxon>
        <taxon>Sporolactobacillaceae</taxon>
        <taxon>Pullulanibacillus</taxon>
    </lineage>
</organism>